<name>A0A3A3A3T0_9EURO</name>
<dbReference type="STRING" id="2070753.A0A3A3A3T0"/>
<feature type="region of interest" description="Disordered" evidence="1">
    <location>
        <begin position="115"/>
        <end position="136"/>
    </location>
</feature>
<keyword evidence="3" id="KW-1185">Reference proteome</keyword>
<sequence length="332" mass="36425">MPRRDFQADLAEASVPGASPRISGIGPGVDYGSFLFTYTVPSSSNTVDIQATVSDASECPRNHAYFVCSTTDNIPQSISDTLESCQASFIGLSIQEFLTSISHCMDNAVLGLSSEEDEKLTDNESSDDEMAWDWNGNEKEPVHRPMAVEMMRSDLRIAKAAGFKVGCLGSLSGAVIVALSCRIEKLELSSDAMQAWDVRPTDYLVLLIRYPHGYFKLDEILNSSQSDLPLVQMRVGLCDFYKPSLRSATELFIDGQVQPTAGVGEGDPPLMRPMFLGASLKGLLNSRFISLVKHRFVYGFSWAGAEKFFNDNQGKTKDFTEAGDPAFYVSEN</sequence>
<protein>
    <submittedName>
        <fullName evidence="2">Ubiquitin conjugating enzyme</fullName>
    </submittedName>
</protein>
<gene>
    <name evidence="2" type="ORF">PHISCL_03666</name>
</gene>
<dbReference type="EMBL" id="MVGC01000097">
    <property type="protein sequence ID" value="RJE24011.1"/>
    <property type="molecule type" value="Genomic_DNA"/>
</dbReference>
<evidence type="ECO:0000313" key="3">
    <source>
        <dbReference type="Proteomes" id="UP000266188"/>
    </source>
</evidence>
<dbReference type="AlphaFoldDB" id="A0A3A3A3T0"/>
<evidence type="ECO:0000313" key="2">
    <source>
        <dbReference type="EMBL" id="RJE24011.1"/>
    </source>
</evidence>
<organism evidence="2 3">
    <name type="scientific">Aspergillus sclerotialis</name>
    <dbReference type="NCBI Taxonomy" id="2070753"/>
    <lineage>
        <taxon>Eukaryota</taxon>
        <taxon>Fungi</taxon>
        <taxon>Dikarya</taxon>
        <taxon>Ascomycota</taxon>
        <taxon>Pezizomycotina</taxon>
        <taxon>Eurotiomycetes</taxon>
        <taxon>Eurotiomycetidae</taxon>
        <taxon>Eurotiales</taxon>
        <taxon>Aspergillaceae</taxon>
        <taxon>Aspergillus</taxon>
        <taxon>Aspergillus subgen. Polypaecilum</taxon>
    </lineage>
</organism>
<evidence type="ECO:0000256" key="1">
    <source>
        <dbReference type="SAM" id="MobiDB-lite"/>
    </source>
</evidence>
<reference evidence="3" key="1">
    <citation type="submission" date="2017-02" db="EMBL/GenBank/DDBJ databases">
        <authorList>
            <person name="Tafer H."/>
            <person name="Lopandic K."/>
        </authorList>
    </citation>
    <scope>NUCLEOTIDE SEQUENCE [LARGE SCALE GENOMIC DNA]</scope>
    <source>
        <strain evidence="3">CBS 366.77</strain>
    </source>
</reference>
<dbReference type="Proteomes" id="UP000266188">
    <property type="component" value="Unassembled WGS sequence"/>
</dbReference>
<comment type="caution">
    <text evidence="2">The sequence shown here is derived from an EMBL/GenBank/DDBJ whole genome shotgun (WGS) entry which is preliminary data.</text>
</comment>
<accession>A0A3A3A3T0</accession>
<feature type="compositionally biased region" description="Acidic residues" evidence="1">
    <location>
        <begin position="115"/>
        <end position="131"/>
    </location>
</feature>
<proteinExistence type="predicted"/>
<dbReference type="OrthoDB" id="109543at2759"/>